<dbReference type="PANTHER" id="PTHR24422:SF27">
    <property type="entry name" value="PROTEIN-GLUTAMATE O-METHYLTRANSFERASE"/>
    <property type="match status" value="1"/>
</dbReference>
<dbReference type="InterPro" id="IPR003594">
    <property type="entry name" value="HATPase_dom"/>
</dbReference>
<dbReference type="InterPro" id="IPR050903">
    <property type="entry name" value="Bact_Chemotaxis_MeTrfase"/>
</dbReference>
<organism evidence="16 17">
    <name type="scientific">Candidatus Rhodoblastus alkanivorans</name>
    <dbReference type="NCBI Taxonomy" id="2954117"/>
    <lineage>
        <taxon>Bacteria</taxon>
        <taxon>Pseudomonadati</taxon>
        <taxon>Pseudomonadota</taxon>
        <taxon>Alphaproteobacteria</taxon>
        <taxon>Hyphomicrobiales</taxon>
        <taxon>Rhodoblastaceae</taxon>
        <taxon>Rhodoblastus</taxon>
    </lineage>
</organism>
<proteinExistence type="predicted"/>
<evidence type="ECO:0000256" key="2">
    <source>
        <dbReference type="ARBA" id="ARBA00001541"/>
    </source>
</evidence>
<dbReference type="CDD" id="cd17580">
    <property type="entry name" value="REC_2_DhkD-like"/>
    <property type="match status" value="1"/>
</dbReference>
<dbReference type="SUPFAM" id="SSF55781">
    <property type="entry name" value="GAF domain-like"/>
    <property type="match status" value="1"/>
</dbReference>
<dbReference type="SMART" id="SM00065">
    <property type="entry name" value="GAF"/>
    <property type="match status" value="1"/>
</dbReference>
<dbReference type="InterPro" id="IPR000673">
    <property type="entry name" value="Sig_transdc_resp-reg_Me-estase"/>
</dbReference>
<dbReference type="Pfam" id="PF00072">
    <property type="entry name" value="Response_reg"/>
    <property type="match status" value="1"/>
</dbReference>
<dbReference type="InterPro" id="IPR029016">
    <property type="entry name" value="GAF-like_dom_sf"/>
</dbReference>
<feature type="domain" description="Histidine kinase" evidence="11">
    <location>
        <begin position="1022"/>
        <end position="1239"/>
    </location>
</feature>
<dbReference type="Gene3D" id="1.10.155.10">
    <property type="entry name" value="Chemotaxis receptor methyltransferase CheR, N-terminal domain"/>
    <property type="match status" value="1"/>
</dbReference>
<evidence type="ECO:0000313" key="16">
    <source>
        <dbReference type="EMBL" id="MCI4683768.1"/>
    </source>
</evidence>
<dbReference type="SUPFAM" id="SSF47384">
    <property type="entry name" value="Homodimeric domain of signal transducing histidine kinase"/>
    <property type="match status" value="1"/>
</dbReference>
<dbReference type="InterPro" id="IPR003661">
    <property type="entry name" value="HisK_dim/P_dom"/>
</dbReference>
<evidence type="ECO:0000256" key="10">
    <source>
        <dbReference type="SAM" id="Coils"/>
    </source>
</evidence>
<dbReference type="Pfam" id="PF01739">
    <property type="entry name" value="CheR"/>
    <property type="match status" value="1"/>
</dbReference>
<keyword evidence="7" id="KW-0418">Kinase</keyword>
<feature type="domain" description="CheB-type methylesterase" evidence="14">
    <location>
        <begin position="10"/>
        <end position="199"/>
    </location>
</feature>
<keyword evidence="9" id="KW-0597">Phosphoprotein</keyword>
<evidence type="ECO:0000256" key="3">
    <source>
        <dbReference type="ARBA" id="ARBA00022500"/>
    </source>
</evidence>
<dbReference type="SUPFAM" id="SSF52172">
    <property type="entry name" value="CheY-like"/>
    <property type="match status" value="1"/>
</dbReference>
<evidence type="ECO:0000256" key="4">
    <source>
        <dbReference type="ARBA" id="ARBA00022603"/>
    </source>
</evidence>
<comment type="catalytic activity">
    <reaction evidence="1">
        <text>ATP + protein L-histidine = ADP + protein N-phospho-L-histidine.</text>
        <dbReference type="EC" id="2.7.13.3"/>
    </reaction>
</comment>
<dbReference type="InterPro" id="IPR029063">
    <property type="entry name" value="SAM-dependent_MTases_sf"/>
</dbReference>
<evidence type="ECO:0000259" key="15">
    <source>
        <dbReference type="PROSITE" id="PS50123"/>
    </source>
</evidence>
<feature type="active site" evidence="8">
    <location>
        <position position="141"/>
    </location>
</feature>
<dbReference type="Gene3D" id="3.40.50.180">
    <property type="entry name" value="Methylesterase CheB, C-terminal domain"/>
    <property type="match status" value="1"/>
</dbReference>
<dbReference type="Pfam" id="PF01339">
    <property type="entry name" value="CheB_methylest"/>
    <property type="match status" value="1"/>
</dbReference>
<dbReference type="CDD" id="cd00075">
    <property type="entry name" value="HATPase"/>
    <property type="match status" value="1"/>
</dbReference>
<dbReference type="Gene3D" id="3.40.50.2300">
    <property type="match status" value="1"/>
</dbReference>
<dbReference type="InterPro" id="IPR036804">
    <property type="entry name" value="CheR_N_sf"/>
</dbReference>
<name>A0ABS9Z7Z5_9HYPH</name>
<dbReference type="CDD" id="cd00082">
    <property type="entry name" value="HisKA"/>
    <property type="match status" value="1"/>
</dbReference>
<keyword evidence="4" id="KW-0489">Methyltransferase</keyword>
<dbReference type="PANTHER" id="PTHR24422">
    <property type="entry name" value="CHEMOTAXIS PROTEIN METHYLTRANSFERASE"/>
    <property type="match status" value="1"/>
</dbReference>
<evidence type="ECO:0000259" key="13">
    <source>
        <dbReference type="PROSITE" id="PS50113"/>
    </source>
</evidence>
<dbReference type="Gene3D" id="3.30.450.40">
    <property type="match status" value="1"/>
</dbReference>
<dbReference type="SMART" id="SM00387">
    <property type="entry name" value="HATPase_c"/>
    <property type="match status" value="1"/>
</dbReference>
<dbReference type="Gene3D" id="3.30.565.10">
    <property type="entry name" value="Histidine kinase-like ATPase, C-terminal domain"/>
    <property type="match status" value="1"/>
</dbReference>
<dbReference type="RefSeq" id="WP_243067699.1">
    <property type="nucleotide sequence ID" value="NZ_JAIVFK010000016.1"/>
</dbReference>
<dbReference type="InterPro" id="IPR000780">
    <property type="entry name" value="CheR_MeTrfase"/>
</dbReference>
<dbReference type="InterPro" id="IPR001789">
    <property type="entry name" value="Sig_transdc_resp-reg_receiver"/>
</dbReference>
<dbReference type="Pfam" id="PF01590">
    <property type="entry name" value="GAF"/>
    <property type="match status" value="1"/>
</dbReference>
<dbReference type="Gene3D" id="3.40.50.150">
    <property type="entry name" value="Vaccinia Virus protein VP39"/>
    <property type="match status" value="1"/>
</dbReference>
<feature type="domain" description="Response regulatory" evidence="12">
    <location>
        <begin position="1263"/>
        <end position="1379"/>
    </location>
</feature>
<dbReference type="Pfam" id="PF02518">
    <property type="entry name" value="HATPase_c"/>
    <property type="match status" value="1"/>
</dbReference>
<keyword evidence="5" id="KW-0808">Transferase</keyword>
<feature type="active site" evidence="8">
    <location>
        <position position="23"/>
    </location>
</feature>
<keyword evidence="6" id="KW-0949">S-adenosyl-L-methionine</keyword>
<dbReference type="InterPro" id="IPR022642">
    <property type="entry name" value="CheR_C"/>
</dbReference>
<comment type="caution">
    <text evidence="16">The sequence shown here is derived from an EMBL/GenBank/DDBJ whole genome shotgun (WGS) entry which is preliminary data.</text>
</comment>
<dbReference type="SUPFAM" id="SSF55874">
    <property type="entry name" value="ATPase domain of HSP90 chaperone/DNA topoisomerase II/histidine kinase"/>
    <property type="match status" value="1"/>
</dbReference>
<evidence type="ECO:0000256" key="1">
    <source>
        <dbReference type="ARBA" id="ARBA00000085"/>
    </source>
</evidence>
<evidence type="ECO:0000256" key="9">
    <source>
        <dbReference type="PROSITE-ProRule" id="PRU00169"/>
    </source>
</evidence>
<dbReference type="Pfam" id="PF00512">
    <property type="entry name" value="HisKA"/>
    <property type="match status" value="1"/>
</dbReference>
<dbReference type="Pfam" id="PF03705">
    <property type="entry name" value="CheR_N"/>
    <property type="match status" value="1"/>
</dbReference>
<accession>A0ABS9Z7Z5</accession>
<dbReference type="InterPro" id="IPR000014">
    <property type="entry name" value="PAS"/>
</dbReference>
<dbReference type="InterPro" id="IPR035965">
    <property type="entry name" value="PAS-like_dom_sf"/>
</dbReference>
<dbReference type="PROSITE" id="PS50123">
    <property type="entry name" value="CHER"/>
    <property type="match status" value="1"/>
</dbReference>
<dbReference type="PROSITE" id="PS50122">
    <property type="entry name" value="CHEB"/>
    <property type="match status" value="1"/>
</dbReference>
<evidence type="ECO:0000256" key="8">
    <source>
        <dbReference type="PROSITE-ProRule" id="PRU00050"/>
    </source>
</evidence>
<evidence type="ECO:0000256" key="6">
    <source>
        <dbReference type="ARBA" id="ARBA00022691"/>
    </source>
</evidence>
<dbReference type="Proteomes" id="UP001139104">
    <property type="component" value="Unassembled WGS sequence"/>
</dbReference>
<dbReference type="Gene3D" id="3.30.450.20">
    <property type="entry name" value="PAS domain"/>
    <property type="match status" value="1"/>
</dbReference>
<keyword evidence="10" id="KW-0175">Coiled coil</keyword>
<evidence type="ECO:0000256" key="7">
    <source>
        <dbReference type="ARBA" id="ARBA00022777"/>
    </source>
</evidence>
<dbReference type="CDD" id="cd16434">
    <property type="entry name" value="CheB-CheR_fusion"/>
    <property type="match status" value="1"/>
</dbReference>
<dbReference type="CDD" id="cd00130">
    <property type="entry name" value="PAS"/>
    <property type="match status" value="1"/>
</dbReference>
<feature type="domain" description="PAC" evidence="13">
    <location>
        <begin position="789"/>
        <end position="839"/>
    </location>
</feature>
<dbReference type="Pfam" id="PF13596">
    <property type="entry name" value="PAS_10"/>
    <property type="match status" value="1"/>
</dbReference>
<dbReference type="InterPro" id="IPR035909">
    <property type="entry name" value="CheB_C"/>
</dbReference>
<gene>
    <name evidence="16" type="ORF">K2U94_13510</name>
</gene>
<dbReference type="Gene3D" id="1.10.287.130">
    <property type="match status" value="1"/>
</dbReference>
<dbReference type="SMART" id="SM00448">
    <property type="entry name" value="REC"/>
    <property type="match status" value="1"/>
</dbReference>
<dbReference type="PROSITE" id="PS50113">
    <property type="entry name" value="PAC"/>
    <property type="match status" value="1"/>
</dbReference>
<keyword evidence="8" id="KW-0378">Hydrolase</keyword>
<keyword evidence="17" id="KW-1185">Reference proteome</keyword>
<protein>
    <submittedName>
        <fullName evidence="16">PAS domain-containing protein</fullName>
    </submittedName>
</protein>
<evidence type="ECO:0000259" key="12">
    <source>
        <dbReference type="PROSITE" id="PS50110"/>
    </source>
</evidence>
<dbReference type="InterPro" id="IPR036890">
    <property type="entry name" value="HATPase_C_sf"/>
</dbReference>
<dbReference type="PROSITE" id="PS50110">
    <property type="entry name" value="RESPONSE_REGULATORY"/>
    <property type="match status" value="1"/>
</dbReference>
<evidence type="ECO:0000313" key="17">
    <source>
        <dbReference type="Proteomes" id="UP001139104"/>
    </source>
</evidence>
<dbReference type="SMART" id="SM00388">
    <property type="entry name" value="HisKA"/>
    <property type="match status" value="1"/>
</dbReference>
<evidence type="ECO:0000259" key="11">
    <source>
        <dbReference type="PROSITE" id="PS50109"/>
    </source>
</evidence>
<feature type="domain" description="CheR-type methyltransferase" evidence="15">
    <location>
        <begin position="210"/>
        <end position="454"/>
    </location>
</feature>
<dbReference type="InterPro" id="IPR003018">
    <property type="entry name" value="GAF"/>
</dbReference>
<dbReference type="InterPro" id="IPR022641">
    <property type="entry name" value="CheR_N"/>
</dbReference>
<comment type="catalytic activity">
    <reaction evidence="2">
        <text>L-glutamyl-[protein] + S-adenosyl-L-methionine = [protein]-L-glutamate 5-O-methyl ester + S-adenosyl-L-homocysteine</text>
        <dbReference type="Rhea" id="RHEA:24452"/>
        <dbReference type="Rhea" id="RHEA-COMP:10208"/>
        <dbReference type="Rhea" id="RHEA-COMP:10311"/>
        <dbReference type="ChEBI" id="CHEBI:29973"/>
        <dbReference type="ChEBI" id="CHEBI:57856"/>
        <dbReference type="ChEBI" id="CHEBI:59789"/>
        <dbReference type="ChEBI" id="CHEBI:82795"/>
        <dbReference type="EC" id="2.1.1.80"/>
    </reaction>
</comment>
<dbReference type="SMART" id="SM00138">
    <property type="entry name" value="MeTrc"/>
    <property type="match status" value="1"/>
</dbReference>
<dbReference type="EMBL" id="JAIVFP010000001">
    <property type="protein sequence ID" value="MCI4683768.1"/>
    <property type="molecule type" value="Genomic_DNA"/>
</dbReference>
<dbReference type="SUPFAM" id="SSF52738">
    <property type="entry name" value="Methylesterase CheB, C-terminal domain"/>
    <property type="match status" value="1"/>
</dbReference>
<evidence type="ECO:0000256" key="5">
    <source>
        <dbReference type="ARBA" id="ARBA00022679"/>
    </source>
</evidence>
<dbReference type="InterPro" id="IPR011006">
    <property type="entry name" value="CheY-like_superfamily"/>
</dbReference>
<dbReference type="SUPFAM" id="SSF47757">
    <property type="entry name" value="Chemotaxis receptor methyltransferase CheR, N-terminal domain"/>
    <property type="match status" value="1"/>
</dbReference>
<feature type="coiled-coil region" evidence="10">
    <location>
        <begin position="639"/>
        <end position="726"/>
    </location>
</feature>
<dbReference type="PRINTS" id="PR00996">
    <property type="entry name" value="CHERMTFRASE"/>
</dbReference>
<feature type="modified residue" description="4-aspartylphosphate" evidence="9">
    <location>
        <position position="1312"/>
    </location>
</feature>
<feature type="active site" evidence="8">
    <location>
        <position position="50"/>
    </location>
</feature>
<keyword evidence="3 8" id="KW-0145">Chemotaxis</keyword>
<dbReference type="SUPFAM" id="SSF55785">
    <property type="entry name" value="PYP-like sensor domain (PAS domain)"/>
    <property type="match status" value="1"/>
</dbReference>
<sequence length="1392" mass="150823">MANTASNGDPTPHHTPVCAIGASAGGLPALRDFFSHIASDLGAAFVVIMHLAPEQPSALSEILAAATAMPVQAVAKSARLEPNCVYVIPPDRELVIQGDDIKARPFNEPRGRRHPIDVFFESVATARADGVAIVLSGSGSDGASGVRAIKEAGGVVFVQDPDEAEFAMMPNSAIAAGIADFVAPVAEIAAKLAETMRGGEALRGLDKQESEANLERILKFLRERVGHDFSNYKRATVFRRISRRMQLARQPNLAAYFQYLCEKPEHAQTLLADLLISVTTFFRDPDASAALAKKAVAPIFDGLEGDGPIRAWVAGCATGEEAYSVGMILLEEADRRGLHPSIQIFASDIDENALAVAREGRYPGTIRTDVSEERLRRFFIADGADYRVRKELRDLILFVSHSALKDPPFIKLDLITCRNFLIYLQRELQRQLLSLFHYALKPGGYLFLGSAETVEIASGLFNAVDRDARIFASLPPAQKVAPPLPQLVRSRNVAFAEELRLIGPEPPLSSRQAHAAGLEHAAPPSALVDGAGRIVHLSAQAGRFLCAPEGGFTADLAAHARPELRVDLKLALQSTLEKGQSTLTRPVVVNFDGRRRLTALQVAPARESGGQALVFFLDAGEAPASEAPLRDEDINREEVVRLREELSAAQDRLIASRKEQEAATQELFGANEELQSINEEYRSTAEELETSKEEQQSLNEELQTLNSELKSKLETISAANSDLENLISATEIATIFLDSDLKIRMFTPAVVQYFSIAEGDVGRAIADFTRKLDYPGLEQDAVQVLKSLTAIEHEIPTTEGGWLLARIRPYRTLDQRISGLVLTFAEITRLKRAEQDLAEELKALTSLHDLSTAVFDSGEIIAPLREFLDATIELLKADFGVVQFLDEKDKTLRIVAQRGFDQRYIDRFAVAAVGDCSPGALALAHDGQTEVGDVQADPIFAPILEELRAAGVRAVISTPLRCTTGRVLGVLSVHFRKPRTFADRDRRLTQICARRAADTVHAHLLREEVRAADRRKDEFLATLAHELRNPLTPIVNALEVLKHRGLAAGEAERLHAMMGRQASHLKRLVDDLLDVSRIAQGKIELRRRIVDLNAIVREAVEAATPSLDDKRDLRVSLAAKELSVDGDPVRLVQIVGNLLGNALKYTPSGGQIEVGTRRDGAFAIATLRDNGAGISPKALPHIFDLFFQGERDGDRPADGVGVGLSLAQSLAALHGGAISAASNGLGKGSAFTLRLPLTAAPARAKETPAMATAPASAPAPAPRVLIVDDNHDVADSFSLLLDGYGAQVRVAYSGAEALVSIPEFRPDIIFIDIGMPEMDGYEVAEKIRKMPEGSSIMLVALSGWDRDKDRRRGVAAGFDRHLAKPADPDALHALLTATTRTAGGASREASTV</sequence>
<dbReference type="SUPFAM" id="SSF53335">
    <property type="entry name" value="S-adenosyl-L-methionine-dependent methyltransferases"/>
    <property type="match status" value="1"/>
</dbReference>
<dbReference type="InterPro" id="IPR000700">
    <property type="entry name" value="PAS-assoc_C"/>
</dbReference>
<dbReference type="InterPro" id="IPR005467">
    <property type="entry name" value="His_kinase_dom"/>
</dbReference>
<reference evidence="16" key="1">
    <citation type="journal article" date="2022" name="ISME J.">
        <title>Identification of active gaseous-alkane degraders at natural gas seeps.</title>
        <authorList>
            <person name="Farhan Ul Haque M."/>
            <person name="Hernandez M."/>
            <person name="Crombie A.T."/>
            <person name="Murrell J.C."/>
        </authorList>
    </citation>
    <scope>NUCLEOTIDE SEQUENCE</scope>
    <source>
        <strain evidence="16">PC2</strain>
    </source>
</reference>
<evidence type="ECO:0000259" key="14">
    <source>
        <dbReference type="PROSITE" id="PS50122"/>
    </source>
</evidence>
<dbReference type="PROSITE" id="PS50109">
    <property type="entry name" value="HIS_KIN"/>
    <property type="match status" value="1"/>
</dbReference>
<dbReference type="InterPro" id="IPR036097">
    <property type="entry name" value="HisK_dim/P_sf"/>
</dbReference>